<evidence type="ECO:0000313" key="3">
    <source>
        <dbReference type="Proteomes" id="UP001058533"/>
    </source>
</evidence>
<proteinExistence type="predicted"/>
<organism evidence="2 3">
    <name type="scientific">Sphingomonas qomolangmaensis</name>
    <dbReference type="NCBI Taxonomy" id="2918765"/>
    <lineage>
        <taxon>Bacteria</taxon>
        <taxon>Pseudomonadati</taxon>
        <taxon>Pseudomonadota</taxon>
        <taxon>Alphaproteobacteria</taxon>
        <taxon>Sphingomonadales</taxon>
        <taxon>Sphingomonadaceae</taxon>
        <taxon>Sphingomonas</taxon>
    </lineage>
</organism>
<keyword evidence="1" id="KW-0472">Membrane</keyword>
<evidence type="ECO:0008006" key="4">
    <source>
        <dbReference type="Google" id="ProtNLM"/>
    </source>
</evidence>
<evidence type="ECO:0000313" key="2">
    <source>
        <dbReference type="EMBL" id="UUL83950.1"/>
    </source>
</evidence>
<keyword evidence="1" id="KW-0812">Transmembrane</keyword>
<keyword evidence="3" id="KW-1185">Reference proteome</keyword>
<feature type="transmembrane region" description="Helical" evidence="1">
    <location>
        <begin position="64"/>
        <end position="85"/>
    </location>
</feature>
<protein>
    <recommendedName>
        <fullName evidence="4">DUF4129 domain-containing protein</fullName>
    </recommendedName>
</protein>
<dbReference type="RefSeq" id="WP_256507785.1">
    <property type="nucleotide sequence ID" value="NZ_CP101740.1"/>
</dbReference>
<reference evidence="2" key="1">
    <citation type="submission" date="2022-07" db="EMBL/GenBank/DDBJ databases">
        <title>Sphingomonas sp. nov., a novel bacterium isolated from the north slope of the Mount Everest.</title>
        <authorList>
            <person name="Cui X."/>
            <person name="Liu Y."/>
        </authorList>
    </citation>
    <scope>NUCLEOTIDE SEQUENCE</scope>
    <source>
        <strain evidence="2">S5-59</strain>
    </source>
</reference>
<dbReference type="Proteomes" id="UP001058533">
    <property type="component" value="Chromosome"/>
</dbReference>
<evidence type="ECO:0000256" key="1">
    <source>
        <dbReference type="SAM" id="Phobius"/>
    </source>
</evidence>
<keyword evidence="1" id="KW-1133">Transmembrane helix</keyword>
<dbReference type="EMBL" id="CP101740">
    <property type="protein sequence ID" value="UUL83950.1"/>
    <property type="molecule type" value="Genomic_DNA"/>
</dbReference>
<sequence length="208" mass="23049">MPPPAPVPDEVAIRAAHAAVRADPEIQFDFPWRRIEPDPESPWLTALGEALQRFFVGLGPVWEVIFWGMLAVLAAILVISLFPPARAWVLDRLRRRPAPMAEEGWRPEAGAARALLAEAEALAGAARYDEAVRLLLHRSIEDIERWRGGVVRPSLTSRDIAAVDVLPGNARAVFARIVALVERGLFARRPLGVADWQRARDDYAAFAL</sequence>
<gene>
    <name evidence="2" type="ORF">NMP03_07090</name>
</gene>
<accession>A0ABY5LAG0</accession>
<name>A0ABY5LAG0_9SPHN</name>